<dbReference type="PRINTS" id="PR01705">
    <property type="entry name" value="TSP1REPEAT"/>
</dbReference>
<dbReference type="InterPro" id="IPR036383">
    <property type="entry name" value="TSP1_rpt_sf"/>
</dbReference>
<reference evidence="4" key="1">
    <citation type="submission" date="2025-08" db="UniProtKB">
        <authorList>
            <consortium name="RefSeq"/>
        </authorList>
    </citation>
    <scope>IDENTIFICATION</scope>
    <source>
        <tissue evidence="4">Gonad</tissue>
    </source>
</reference>
<evidence type="ECO:0000256" key="1">
    <source>
        <dbReference type="ARBA" id="ARBA00004613"/>
    </source>
</evidence>
<protein>
    <submittedName>
        <fullName evidence="4">A disintegrin and metalloproteinase with thrombospondin motifs 18-like</fullName>
    </submittedName>
</protein>
<dbReference type="RefSeq" id="XP_019636838.1">
    <property type="nucleotide sequence ID" value="XM_019781279.1"/>
</dbReference>
<dbReference type="GO" id="GO:0031012">
    <property type="term" value="C:extracellular matrix"/>
    <property type="evidence" value="ECO:0007669"/>
    <property type="project" value="TreeGrafter"/>
</dbReference>
<dbReference type="SUPFAM" id="SSF82895">
    <property type="entry name" value="TSP-1 type 1 repeat"/>
    <property type="match status" value="1"/>
</dbReference>
<dbReference type="InterPro" id="IPR000884">
    <property type="entry name" value="TSP1_rpt"/>
</dbReference>
<dbReference type="GeneID" id="109479324"/>
<dbReference type="Pfam" id="PF00090">
    <property type="entry name" value="TSP_1"/>
    <property type="match status" value="1"/>
</dbReference>
<dbReference type="InterPro" id="IPR050439">
    <property type="entry name" value="ADAMTS_ADAMTS-like"/>
</dbReference>
<evidence type="ECO:0000313" key="3">
    <source>
        <dbReference type="Proteomes" id="UP000515135"/>
    </source>
</evidence>
<dbReference type="FunFam" id="2.20.100.10:FF:000006">
    <property type="entry name" value="A disintegrin and metalloproteinase with thrombospondin motifs 1"/>
    <property type="match status" value="1"/>
</dbReference>
<dbReference type="SMART" id="SM00209">
    <property type="entry name" value="TSP1"/>
    <property type="match status" value="1"/>
</dbReference>
<dbReference type="AlphaFoldDB" id="A0A6P4ZJA4"/>
<evidence type="ECO:0000313" key="4">
    <source>
        <dbReference type="RefSeq" id="XP_019636838.1"/>
    </source>
</evidence>
<keyword evidence="2" id="KW-0964">Secreted</keyword>
<dbReference type="Gene3D" id="2.20.100.10">
    <property type="entry name" value="Thrombospondin type-1 (TSP1) repeat"/>
    <property type="match status" value="1"/>
</dbReference>
<dbReference type="PANTHER" id="PTHR13723:SF293">
    <property type="entry name" value="A DISINTEGRIN AND METALLOPROTEINASE WITH THROMBOSPONDIN MOTIFS 18"/>
    <property type="match status" value="1"/>
</dbReference>
<keyword evidence="3" id="KW-1185">Reference proteome</keyword>
<dbReference type="KEGG" id="bbel:109479324"/>
<dbReference type="GO" id="GO:0006508">
    <property type="term" value="P:proteolysis"/>
    <property type="evidence" value="ECO:0007669"/>
    <property type="project" value="TreeGrafter"/>
</dbReference>
<dbReference type="PANTHER" id="PTHR13723">
    <property type="entry name" value="ADAMTS A DISINTEGRIN AND METALLOPROTEASE WITH THROMBOSPONDIN MOTIFS PROTEASE"/>
    <property type="match status" value="1"/>
</dbReference>
<sequence>MGQCVDYGKDGPPAVDGGWSVFSEWAPCSRTCGGGITYKERDCNNPRPQYGGTYCVGESKIYRMCNIQDCPSDTRDFRSQQCAEFNSKPFRGWYYKWKPYTRVEESDQCKLYCIAEDFDFFL</sequence>
<dbReference type="GO" id="GO:0030198">
    <property type="term" value="P:extracellular matrix organization"/>
    <property type="evidence" value="ECO:0007669"/>
    <property type="project" value="TreeGrafter"/>
</dbReference>
<dbReference type="Proteomes" id="UP000515135">
    <property type="component" value="Unplaced"/>
</dbReference>
<evidence type="ECO:0000256" key="2">
    <source>
        <dbReference type="ARBA" id="ARBA00022525"/>
    </source>
</evidence>
<accession>A0A6P4ZJA4</accession>
<organism evidence="3 4">
    <name type="scientific">Branchiostoma belcheri</name>
    <name type="common">Amphioxus</name>
    <dbReference type="NCBI Taxonomy" id="7741"/>
    <lineage>
        <taxon>Eukaryota</taxon>
        <taxon>Metazoa</taxon>
        <taxon>Chordata</taxon>
        <taxon>Cephalochordata</taxon>
        <taxon>Leptocardii</taxon>
        <taxon>Amphioxiformes</taxon>
        <taxon>Branchiostomatidae</taxon>
        <taxon>Branchiostoma</taxon>
    </lineage>
</organism>
<comment type="subcellular location">
    <subcellularLocation>
        <location evidence="1">Secreted</location>
    </subcellularLocation>
</comment>
<dbReference type="OrthoDB" id="5966059at2759"/>
<gene>
    <name evidence="4" type="primary">LOC109479324</name>
</gene>
<dbReference type="PROSITE" id="PS50092">
    <property type="entry name" value="TSP1"/>
    <property type="match status" value="1"/>
</dbReference>
<dbReference type="GO" id="GO:0004222">
    <property type="term" value="F:metalloendopeptidase activity"/>
    <property type="evidence" value="ECO:0007669"/>
    <property type="project" value="TreeGrafter"/>
</dbReference>
<name>A0A6P4ZJA4_BRABE</name>
<dbReference type="GO" id="GO:0005576">
    <property type="term" value="C:extracellular region"/>
    <property type="evidence" value="ECO:0007669"/>
    <property type="project" value="UniProtKB-SubCell"/>
</dbReference>
<proteinExistence type="predicted"/>